<dbReference type="PANTHER" id="PTHR34824:SF1">
    <property type="entry name" value="HEAT-INDUCIBLE TRANSCRIPTION REPRESSOR HRCA"/>
    <property type="match status" value="1"/>
</dbReference>
<dbReference type="GeneID" id="66536666"/>
<evidence type="ECO:0000256" key="2">
    <source>
        <dbReference type="ARBA" id="ARBA00023015"/>
    </source>
</evidence>
<organism evidence="7 8">
    <name type="scientific">Brochothrix thermosphacta</name>
    <name type="common">Microbacterium thermosphactum</name>
    <dbReference type="NCBI Taxonomy" id="2756"/>
    <lineage>
        <taxon>Bacteria</taxon>
        <taxon>Bacillati</taxon>
        <taxon>Bacillota</taxon>
        <taxon>Bacilli</taxon>
        <taxon>Bacillales</taxon>
        <taxon>Listeriaceae</taxon>
        <taxon>Brochothrix</taxon>
    </lineage>
</organism>
<reference evidence="7 8" key="1">
    <citation type="submission" date="2017-09" db="EMBL/GenBank/DDBJ databases">
        <title>Complete Genome Sequences of Two Strains of the Meat Spoilage Bacterium Brochothrix thermosphacta Isolated from Ground Chicken.</title>
        <authorList>
            <person name="Paoli G.C."/>
            <person name="Wijey C."/>
            <person name="Chen C.-Y."/>
            <person name="Nguyen L."/>
            <person name="Yan X."/>
            <person name="Irwin P.L."/>
        </authorList>
    </citation>
    <scope>NUCLEOTIDE SEQUENCE [LARGE SCALE GENOMIC DNA]</scope>
    <source>
        <strain evidence="7 8">BI</strain>
    </source>
</reference>
<dbReference type="InterPro" id="IPR002571">
    <property type="entry name" value="HrcA"/>
</dbReference>
<keyword evidence="3 5" id="KW-0346">Stress response</keyword>
<keyword evidence="1 5" id="KW-0678">Repressor</keyword>
<dbReference type="KEGG" id="bths:CNY62_09610"/>
<comment type="similarity">
    <text evidence="5">Belongs to the HrcA family.</text>
</comment>
<dbReference type="HAMAP" id="MF_00081">
    <property type="entry name" value="HrcA"/>
    <property type="match status" value="1"/>
</dbReference>
<evidence type="ECO:0000313" key="8">
    <source>
        <dbReference type="Proteomes" id="UP000243591"/>
    </source>
</evidence>
<evidence type="ECO:0000256" key="1">
    <source>
        <dbReference type="ARBA" id="ARBA00022491"/>
    </source>
</evidence>
<dbReference type="InterPro" id="IPR036390">
    <property type="entry name" value="WH_DNA-bd_sf"/>
</dbReference>
<dbReference type="InterPro" id="IPR021153">
    <property type="entry name" value="HrcA_C"/>
</dbReference>
<keyword evidence="4 5" id="KW-0804">Transcription</keyword>
<dbReference type="OrthoDB" id="9783139at2"/>
<dbReference type="EMBL" id="CP023483">
    <property type="protein sequence ID" value="ATF26620.1"/>
    <property type="molecule type" value="Genomic_DNA"/>
</dbReference>
<protein>
    <recommendedName>
        <fullName evidence="5">Heat-inducible transcription repressor HrcA</fullName>
    </recommendedName>
</protein>
<dbReference type="RefSeq" id="WP_069118884.1">
    <property type="nucleotide sequence ID" value="NZ_CBCPHX010000010.1"/>
</dbReference>
<name>A0A1D2JWR9_BROTH</name>
<dbReference type="GO" id="GO:0003677">
    <property type="term" value="F:DNA binding"/>
    <property type="evidence" value="ECO:0007669"/>
    <property type="project" value="InterPro"/>
</dbReference>
<dbReference type="InterPro" id="IPR023120">
    <property type="entry name" value="WHTH_transcript_rep_HrcA_IDD"/>
</dbReference>
<dbReference type="SUPFAM" id="SSF46785">
    <property type="entry name" value="Winged helix' DNA-binding domain"/>
    <property type="match status" value="1"/>
</dbReference>
<keyword evidence="8" id="KW-1185">Reference proteome</keyword>
<comment type="function">
    <text evidence="5">Negative regulator of class I heat shock genes (grpE-dnaK-dnaJ and groELS operons). Prevents heat-shock induction of these operons.</text>
</comment>
<dbReference type="InterPro" id="IPR029016">
    <property type="entry name" value="GAF-like_dom_sf"/>
</dbReference>
<dbReference type="Gene3D" id="1.10.10.10">
    <property type="entry name" value="Winged helix-like DNA-binding domain superfamily/Winged helix DNA-binding domain"/>
    <property type="match status" value="1"/>
</dbReference>
<accession>A0A1D2JWR9</accession>
<dbReference type="PIRSF" id="PIRSF005485">
    <property type="entry name" value="HrcA"/>
    <property type="match status" value="1"/>
</dbReference>
<feature type="domain" description="Heat-inducible transcription repressor HrcA C-terminal" evidence="6">
    <location>
        <begin position="105"/>
        <end position="322"/>
    </location>
</feature>
<dbReference type="AlphaFoldDB" id="A0A1D2JWR9"/>
<evidence type="ECO:0000259" key="6">
    <source>
        <dbReference type="Pfam" id="PF01628"/>
    </source>
</evidence>
<evidence type="ECO:0000256" key="5">
    <source>
        <dbReference type="HAMAP-Rule" id="MF_00081"/>
    </source>
</evidence>
<proteinExistence type="inferred from homology"/>
<gene>
    <name evidence="5" type="primary">hrcA</name>
    <name evidence="7" type="ORF">CNY62_09610</name>
</gene>
<dbReference type="Gene3D" id="3.30.450.40">
    <property type="match status" value="1"/>
</dbReference>
<dbReference type="Pfam" id="PF01628">
    <property type="entry name" value="HrcA"/>
    <property type="match status" value="1"/>
</dbReference>
<keyword evidence="2 5" id="KW-0805">Transcription regulation</keyword>
<evidence type="ECO:0000313" key="7">
    <source>
        <dbReference type="EMBL" id="ATF26620.1"/>
    </source>
</evidence>
<evidence type="ECO:0000256" key="4">
    <source>
        <dbReference type="ARBA" id="ARBA00023163"/>
    </source>
</evidence>
<dbReference type="SUPFAM" id="SSF55781">
    <property type="entry name" value="GAF domain-like"/>
    <property type="match status" value="1"/>
</dbReference>
<sequence length="348" mass="39322">MLSERQLLILKTIVRNYIGTAKPIGSSALVNESNLPFSSATIRNEMGILEQRGFIEKTHSSSGRVPSEQGYRYYVDFLVGKMAIHPSDMQLIHQLFSREYSEMGELIRNSADILSNLTNYTAIVLGPNMQLNRLASFQLIPISARQVVAILVTTTGHVENHRFNLVTDVSASDIERVVAILNEKLVNLPLNEIKGRLPREVNELLQRHTSEFEAIQTLLTSVFHQTPQEKIVFSGQSHILNQPEFSQTSQIRDVIKLLEQRDDVFELVNDVPEGINVMIGDEISNNLFKDFSLITSTYKVDDQKAGVIALLGPTRMSYDRSIQVIDEVSKDLSHFLTHHYDEGENKKT</sequence>
<dbReference type="GO" id="GO:0045892">
    <property type="term" value="P:negative regulation of DNA-templated transcription"/>
    <property type="evidence" value="ECO:0007669"/>
    <property type="project" value="UniProtKB-UniRule"/>
</dbReference>
<dbReference type="Proteomes" id="UP000243591">
    <property type="component" value="Chromosome"/>
</dbReference>
<dbReference type="Gene3D" id="3.30.390.60">
    <property type="entry name" value="Heat-inducible transcription repressor hrca homolog, domain 3"/>
    <property type="match status" value="1"/>
</dbReference>
<dbReference type="InterPro" id="IPR036388">
    <property type="entry name" value="WH-like_DNA-bd_sf"/>
</dbReference>
<dbReference type="STRING" id="2756.BFR44_11185"/>
<dbReference type="NCBIfam" id="TIGR00331">
    <property type="entry name" value="hrcA"/>
    <property type="match status" value="1"/>
</dbReference>
<dbReference type="PANTHER" id="PTHR34824">
    <property type="entry name" value="HEAT-INDUCIBLE TRANSCRIPTION REPRESSOR HRCA"/>
    <property type="match status" value="1"/>
</dbReference>
<evidence type="ECO:0000256" key="3">
    <source>
        <dbReference type="ARBA" id="ARBA00023016"/>
    </source>
</evidence>